<feature type="compositionally biased region" description="Basic and acidic residues" evidence="1">
    <location>
        <begin position="35"/>
        <end position="50"/>
    </location>
</feature>
<dbReference type="CDD" id="cd14852">
    <property type="entry name" value="LD-carboxypeptidase"/>
    <property type="match status" value="1"/>
</dbReference>
<dbReference type="Pfam" id="PF02557">
    <property type="entry name" value="VanY"/>
    <property type="match status" value="1"/>
</dbReference>
<dbReference type="InterPro" id="IPR009045">
    <property type="entry name" value="Zn_M74/Hedgehog-like"/>
</dbReference>
<feature type="signal peptide" evidence="2">
    <location>
        <begin position="1"/>
        <end position="20"/>
    </location>
</feature>
<proteinExistence type="predicted"/>
<dbReference type="PANTHER" id="PTHR34385">
    <property type="entry name" value="D-ALANYL-D-ALANINE CARBOXYPEPTIDASE"/>
    <property type="match status" value="1"/>
</dbReference>
<dbReference type="PANTHER" id="PTHR34385:SF1">
    <property type="entry name" value="PEPTIDOGLYCAN L-ALANYL-D-GLUTAMATE ENDOPEPTIDASE CWLK"/>
    <property type="match status" value="1"/>
</dbReference>
<dbReference type="Gene3D" id="3.30.1380.10">
    <property type="match status" value="1"/>
</dbReference>
<protein>
    <recommendedName>
        <fullName evidence="3">D-alanyl-D-alanine carboxypeptidase-like core domain-containing protein</fullName>
    </recommendedName>
</protein>
<sequence length="239" mass="25465">MAISIILLATACTSAGGHHAARPETPVQSPAAMTVKDDAAPPPKPFDRTAHSTVDPASIWVVVNKKHPIVPDYHPDITLVRGYQVATPAAGPLAELLDDSDGRGLGFKIASAYRSYGYQAGVYGNIVAASGQAAADRVSARPGHSEHQTGLAVDLVTPASPGCDFEACFAGTPGGRWLARNAWRYGFVVRYQPGNEAVTGYSPEPWHLRFVGRQLAAELRRTHADTLEEFFDISGGDYP</sequence>
<feature type="region of interest" description="Disordered" evidence="1">
    <location>
        <begin position="16"/>
        <end position="50"/>
    </location>
</feature>
<evidence type="ECO:0000313" key="5">
    <source>
        <dbReference type="Proteomes" id="UP001499974"/>
    </source>
</evidence>
<dbReference type="InterPro" id="IPR052179">
    <property type="entry name" value="DD-CPase-like"/>
</dbReference>
<dbReference type="RefSeq" id="WP_345518344.1">
    <property type="nucleotide sequence ID" value="NZ_BAABKM010000001.1"/>
</dbReference>
<keyword evidence="2" id="KW-0732">Signal</keyword>
<gene>
    <name evidence="4" type="ORF">GCM10023349_02050</name>
</gene>
<dbReference type="EMBL" id="BAABKM010000001">
    <property type="protein sequence ID" value="GAA4691031.1"/>
    <property type="molecule type" value="Genomic_DNA"/>
</dbReference>
<dbReference type="InterPro" id="IPR058193">
    <property type="entry name" value="VanY/YodJ_core_dom"/>
</dbReference>
<keyword evidence="5" id="KW-1185">Reference proteome</keyword>
<feature type="domain" description="D-alanyl-D-alanine carboxypeptidase-like core" evidence="3">
    <location>
        <begin position="86"/>
        <end position="212"/>
    </location>
</feature>
<evidence type="ECO:0000256" key="1">
    <source>
        <dbReference type="SAM" id="MobiDB-lite"/>
    </source>
</evidence>
<comment type="caution">
    <text evidence="4">The sequence shown here is derived from an EMBL/GenBank/DDBJ whole genome shotgun (WGS) entry which is preliminary data.</text>
</comment>
<dbReference type="InterPro" id="IPR003709">
    <property type="entry name" value="VanY-like_core_dom"/>
</dbReference>
<evidence type="ECO:0000256" key="2">
    <source>
        <dbReference type="SAM" id="SignalP"/>
    </source>
</evidence>
<reference evidence="5" key="1">
    <citation type="journal article" date="2019" name="Int. J. Syst. Evol. Microbiol.">
        <title>The Global Catalogue of Microorganisms (GCM) 10K type strain sequencing project: providing services to taxonomists for standard genome sequencing and annotation.</title>
        <authorList>
            <consortium name="The Broad Institute Genomics Platform"/>
            <consortium name="The Broad Institute Genome Sequencing Center for Infectious Disease"/>
            <person name="Wu L."/>
            <person name="Ma J."/>
        </authorList>
    </citation>
    <scope>NUCLEOTIDE SEQUENCE [LARGE SCALE GENOMIC DNA]</scope>
    <source>
        <strain evidence="5">JCM 18531</strain>
    </source>
</reference>
<feature type="chain" id="PRO_5046375863" description="D-alanyl-D-alanine carboxypeptidase-like core domain-containing protein" evidence="2">
    <location>
        <begin position="21"/>
        <end position="239"/>
    </location>
</feature>
<evidence type="ECO:0000313" key="4">
    <source>
        <dbReference type="EMBL" id="GAA4691031.1"/>
    </source>
</evidence>
<organism evidence="4 5">
    <name type="scientific">Nocardioides conyzicola</name>
    <dbReference type="NCBI Taxonomy" id="1651781"/>
    <lineage>
        <taxon>Bacteria</taxon>
        <taxon>Bacillati</taxon>
        <taxon>Actinomycetota</taxon>
        <taxon>Actinomycetes</taxon>
        <taxon>Propionibacteriales</taxon>
        <taxon>Nocardioidaceae</taxon>
        <taxon>Nocardioides</taxon>
    </lineage>
</organism>
<accession>A0ABP8WJN8</accession>
<dbReference type="Proteomes" id="UP001499974">
    <property type="component" value="Unassembled WGS sequence"/>
</dbReference>
<name>A0ABP8WJN8_9ACTN</name>
<evidence type="ECO:0000259" key="3">
    <source>
        <dbReference type="Pfam" id="PF02557"/>
    </source>
</evidence>
<dbReference type="SUPFAM" id="SSF55166">
    <property type="entry name" value="Hedgehog/DD-peptidase"/>
    <property type="match status" value="1"/>
</dbReference>